<dbReference type="EMBL" id="CASHTH010002771">
    <property type="protein sequence ID" value="CAI8035094.1"/>
    <property type="molecule type" value="Genomic_DNA"/>
</dbReference>
<dbReference type="PANTHER" id="PTHR45953">
    <property type="entry name" value="IDURONATE 2-SULFATASE"/>
    <property type="match status" value="1"/>
</dbReference>
<dbReference type="Proteomes" id="UP001174909">
    <property type="component" value="Unassembled WGS sequence"/>
</dbReference>
<comment type="cofactor">
    <cofactor evidence="1">
        <name>Ca(2+)</name>
        <dbReference type="ChEBI" id="CHEBI:29108"/>
    </cofactor>
</comment>
<dbReference type="GO" id="GO:0046872">
    <property type="term" value="F:metal ion binding"/>
    <property type="evidence" value="ECO:0007669"/>
    <property type="project" value="UniProtKB-KW"/>
</dbReference>
<evidence type="ECO:0000256" key="1">
    <source>
        <dbReference type="ARBA" id="ARBA00001913"/>
    </source>
</evidence>
<dbReference type="CDD" id="cd16148">
    <property type="entry name" value="sulfatase_like"/>
    <property type="match status" value="1"/>
</dbReference>
<protein>
    <submittedName>
        <fullName evidence="6">Ulvan-active sulfatase</fullName>
    </submittedName>
</protein>
<name>A0AA35WW75_GEOBA</name>
<keyword evidence="4" id="KW-0378">Hydrolase</keyword>
<dbReference type="Pfam" id="PF00884">
    <property type="entry name" value="Sulfatase"/>
    <property type="match status" value="1"/>
</dbReference>
<comment type="similarity">
    <text evidence="2">Belongs to the sulfatase family.</text>
</comment>
<dbReference type="GO" id="GO:0008484">
    <property type="term" value="F:sulfuric ester hydrolase activity"/>
    <property type="evidence" value="ECO:0007669"/>
    <property type="project" value="TreeGrafter"/>
</dbReference>
<evidence type="ECO:0000313" key="6">
    <source>
        <dbReference type="EMBL" id="CAI8035094.1"/>
    </source>
</evidence>
<dbReference type="AlphaFoldDB" id="A0AA35WW75"/>
<comment type="caution">
    <text evidence="6">The sequence shown here is derived from an EMBL/GenBank/DDBJ whole genome shotgun (WGS) entry which is preliminary data.</text>
</comment>
<evidence type="ECO:0000256" key="4">
    <source>
        <dbReference type="ARBA" id="ARBA00022801"/>
    </source>
</evidence>
<dbReference type="SUPFAM" id="SSF53649">
    <property type="entry name" value="Alkaline phosphatase-like"/>
    <property type="match status" value="1"/>
</dbReference>
<evidence type="ECO:0000256" key="3">
    <source>
        <dbReference type="ARBA" id="ARBA00022723"/>
    </source>
</evidence>
<accession>A0AA35WW75</accession>
<organism evidence="6 7">
    <name type="scientific">Geodia barretti</name>
    <name type="common">Barrett's horny sponge</name>
    <dbReference type="NCBI Taxonomy" id="519541"/>
    <lineage>
        <taxon>Eukaryota</taxon>
        <taxon>Metazoa</taxon>
        <taxon>Porifera</taxon>
        <taxon>Demospongiae</taxon>
        <taxon>Heteroscleromorpha</taxon>
        <taxon>Tetractinellida</taxon>
        <taxon>Astrophorina</taxon>
        <taxon>Geodiidae</taxon>
        <taxon>Geodia</taxon>
    </lineage>
</organism>
<keyword evidence="7" id="KW-1185">Reference proteome</keyword>
<dbReference type="PANTHER" id="PTHR45953:SF1">
    <property type="entry name" value="IDURONATE 2-SULFATASE"/>
    <property type="match status" value="1"/>
</dbReference>
<sequence>MRNIILISLDTLRASSMSCYGYRNLTTPHLDALAEKATLFEKCISPHIPTHPAHTTMFTGKDILSHQIITQGGTLNLATDIKTAPELLSEAGYFTVAADNLGRWFQRGFPETQYRGYQWEMGYRNARKAEAVNETAIELLDIAQAQDKPWFAFLHYWDPHTPYFPPLPFERMFYSGDECDPNNRSMDAVYACEPFTDYFRQWMCTPDPSDPDNIAKKRLWTDRRYVNAQYDASIAYMDACLAQLFRYLHDCGQLEETLLILTADHGEELDEHELWYDHHGLYETNCHVPLIVHCPALIPEGQRLGGLVRLTDIAPTILDYAGLTAVAAREKMEGTSLRASMENSSHDGDNGSGLSYGVRMDEKAWVANPEVEIDC</sequence>
<dbReference type="GO" id="GO:0005737">
    <property type="term" value="C:cytoplasm"/>
    <property type="evidence" value="ECO:0007669"/>
    <property type="project" value="TreeGrafter"/>
</dbReference>
<keyword evidence="3" id="KW-0479">Metal-binding</keyword>
<dbReference type="InterPro" id="IPR017850">
    <property type="entry name" value="Alkaline_phosphatase_core_sf"/>
</dbReference>
<reference evidence="6" key="1">
    <citation type="submission" date="2023-03" db="EMBL/GenBank/DDBJ databases">
        <authorList>
            <person name="Steffen K."/>
            <person name="Cardenas P."/>
        </authorList>
    </citation>
    <scope>NUCLEOTIDE SEQUENCE</scope>
</reference>
<evidence type="ECO:0000313" key="7">
    <source>
        <dbReference type="Proteomes" id="UP001174909"/>
    </source>
</evidence>
<feature type="domain" description="Sulfatase N-terminal" evidence="5">
    <location>
        <begin position="2"/>
        <end position="322"/>
    </location>
</feature>
<dbReference type="Gene3D" id="3.40.720.10">
    <property type="entry name" value="Alkaline Phosphatase, subunit A"/>
    <property type="match status" value="1"/>
</dbReference>
<evidence type="ECO:0000259" key="5">
    <source>
        <dbReference type="Pfam" id="PF00884"/>
    </source>
</evidence>
<proteinExistence type="inferred from homology"/>
<gene>
    <name evidence="6" type="ORF">GBAR_LOCUS19708</name>
</gene>
<evidence type="ECO:0000256" key="2">
    <source>
        <dbReference type="ARBA" id="ARBA00008779"/>
    </source>
</evidence>
<dbReference type="InterPro" id="IPR000917">
    <property type="entry name" value="Sulfatase_N"/>
</dbReference>